<feature type="binding site" evidence="5">
    <location>
        <begin position="177"/>
        <end position="179"/>
    </location>
    <ligand>
        <name>substrate</name>
    </ligand>
</feature>
<keyword evidence="3 5" id="KW-0012">Acyltransferase</keyword>
<dbReference type="Proteomes" id="UP001434337">
    <property type="component" value="Chromosome"/>
</dbReference>
<comment type="pathway">
    <text evidence="1 5 6">Protein modification; protein lipoylation via endogenous pathway; protein N(6)-(lipoyl)lysine from octanoyl-[acyl-carrier-protein]: step 1/2.</text>
</comment>
<dbReference type="Gene3D" id="3.30.930.10">
    <property type="entry name" value="Bira Bifunctional Protein, Domain 2"/>
    <property type="match status" value="1"/>
</dbReference>
<dbReference type="PROSITE" id="PS51733">
    <property type="entry name" value="BPL_LPL_CATALYTIC"/>
    <property type="match status" value="1"/>
</dbReference>
<dbReference type="SUPFAM" id="SSF55681">
    <property type="entry name" value="Class II aaRS and biotin synthetases"/>
    <property type="match status" value="1"/>
</dbReference>
<gene>
    <name evidence="5 8" type="primary">lipB</name>
    <name evidence="8" type="ORF">PCC79_12655</name>
</gene>
<keyword evidence="9" id="KW-1185">Reference proteome</keyword>
<keyword evidence="5" id="KW-0963">Cytoplasm</keyword>
<feature type="binding site" evidence="5">
    <location>
        <begin position="92"/>
        <end position="99"/>
    </location>
    <ligand>
        <name>substrate</name>
    </ligand>
</feature>
<dbReference type="PROSITE" id="PS01313">
    <property type="entry name" value="LIPB"/>
    <property type="match status" value="1"/>
</dbReference>
<evidence type="ECO:0000256" key="3">
    <source>
        <dbReference type="ARBA" id="ARBA00023315"/>
    </source>
</evidence>
<dbReference type="PANTHER" id="PTHR10993">
    <property type="entry name" value="OCTANOYLTRANSFERASE"/>
    <property type="match status" value="1"/>
</dbReference>
<feature type="site" description="Lowers pKa of active site Cys" evidence="5">
    <location>
        <position position="161"/>
    </location>
</feature>
<sequence length="242" mass="25612">MAGPASSGVVNAGAAGPGPLGFHYLGLADTPPTRGEYMATWDVQRAVHAQVVAGELPPQVLFVEHDPVYTAGRRTLPAERPFDGTPVVDVDRGGKITYHGPGQLVGYPIVGLTRQIGPLEYVRRLEQAVIDLLDAHGVPAGRVEGRTGVWLAPSGGRPERKICAIGIRVSRMTTLHGFALNVRAEATGAFGNIIPCGIADAGVTSLEHELGRPAPALVEVARQLEPLLREQLSFAWTEDTPA</sequence>
<evidence type="ECO:0000313" key="8">
    <source>
        <dbReference type="EMBL" id="WZX00336.1"/>
    </source>
</evidence>
<comment type="catalytic activity">
    <reaction evidence="5 6">
        <text>octanoyl-[ACP] + L-lysyl-[protein] = N(6)-octanoyl-L-lysyl-[protein] + holo-[ACP] + H(+)</text>
        <dbReference type="Rhea" id="RHEA:17665"/>
        <dbReference type="Rhea" id="RHEA-COMP:9636"/>
        <dbReference type="Rhea" id="RHEA-COMP:9685"/>
        <dbReference type="Rhea" id="RHEA-COMP:9752"/>
        <dbReference type="Rhea" id="RHEA-COMP:9928"/>
        <dbReference type="ChEBI" id="CHEBI:15378"/>
        <dbReference type="ChEBI" id="CHEBI:29969"/>
        <dbReference type="ChEBI" id="CHEBI:64479"/>
        <dbReference type="ChEBI" id="CHEBI:78463"/>
        <dbReference type="ChEBI" id="CHEBI:78809"/>
        <dbReference type="EC" id="2.3.1.181"/>
    </reaction>
</comment>
<comment type="subcellular location">
    <subcellularLocation>
        <location evidence="5">Cytoplasm</location>
    </subcellularLocation>
</comment>
<dbReference type="InterPro" id="IPR004143">
    <property type="entry name" value="BPL_LPL_catalytic"/>
</dbReference>
<dbReference type="GO" id="GO:0033819">
    <property type="term" value="F:lipoyl(octanoyl) transferase activity"/>
    <property type="evidence" value="ECO:0007669"/>
    <property type="project" value="UniProtKB-EC"/>
</dbReference>
<evidence type="ECO:0000256" key="6">
    <source>
        <dbReference type="PIRNR" id="PIRNR016262"/>
    </source>
</evidence>
<dbReference type="HAMAP" id="MF_00013">
    <property type="entry name" value="LipB"/>
    <property type="match status" value="1"/>
</dbReference>
<dbReference type="NCBIfam" id="TIGR00214">
    <property type="entry name" value="lipB"/>
    <property type="match status" value="1"/>
</dbReference>
<name>A0ABZ3CCM1_9ACTN</name>
<dbReference type="InterPro" id="IPR045864">
    <property type="entry name" value="aa-tRNA-synth_II/BPL/LPL"/>
</dbReference>
<evidence type="ECO:0000256" key="1">
    <source>
        <dbReference type="ARBA" id="ARBA00004821"/>
    </source>
</evidence>
<comment type="similarity">
    <text evidence="5 6">Belongs to the LipB family.</text>
</comment>
<accession>A0ABZ3CCM1</accession>
<evidence type="ECO:0000256" key="4">
    <source>
        <dbReference type="ARBA" id="ARBA00024732"/>
    </source>
</evidence>
<dbReference type="InterPro" id="IPR020605">
    <property type="entry name" value="Octanoyltransferase_CS"/>
</dbReference>
<evidence type="ECO:0000256" key="2">
    <source>
        <dbReference type="ARBA" id="ARBA00022679"/>
    </source>
</evidence>
<proteinExistence type="inferred from homology"/>
<organism evidence="8 9">
    <name type="scientific">Propioniciclava soli</name>
    <dbReference type="NCBI Taxonomy" id="2775081"/>
    <lineage>
        <taxon>Bacteria</taxon>
        <taxon>Bacillati</taxon>
        <taxon>Actinomycetota</taxon>
        <taxon>Actinomycetes</taxon>
        <taxon>Propionibacteriales</taxon>
        <taxon>Propionibacteriaceae</taxon>
        <taxon>Propioniciclava</taxon>
    </lineage>
</organism>
<dbReference type="PANTHER" id="PTHR10993:SF7">
    <property type="entry name" value="LIPOYLTRANSFERASE 2, MITOCHONDRIAL-RELATED"/>
    <property type="match status" value="1"/>
</dbReference>
<evidence type="ECO:0000259" key="7">
    <source>
        <dbReference type="PROSITE" id="PS51733"/>
    </source>
</evidence>
<dbReference type="InterPro" id="IPR000544">
    <property type="entry name" value="Octanoyltransferase"/>
</dbReference>
<protein>
    <recommendedName>
        <fullName evidence="5 6">Octanoyltransferase</fullName>
        <ecNumber evidence="5 6">2.3.1.181</ecNumber>
    </recommendedName>
    <alternativeName>
        <fullName evidence="5">Lipoate-protein ligase B</fullName>
    </alternativeName>
    <alternativeName>
        <fullName evidence="5">Lipoyl/octanoyl transferase</fullName>
    </alternativeName>
    <alternativeName>
        <fullName evidence="5">Octanoyl-[acyl-carrier-protein]-protein N-octanoyltransferase</fullName>
    </alternativeName>
</protein>
<dbReference type="Pfam" id="PF21948">
    <property type="entry name" value="LplA-B_cat"/>
    <property type="match status" value="1"/>
</dbReference>
<feature type="active site" description="Acyl-thioester intermediate" evidence="5">
    <location>
        <position position="196"/>
    </location>
</feature>
<dbReference type="PIRSF" id="PIRSF016262">
    <property type="entry name" value="LPLase"/>
    <property type="match status" value="1"/>
</dbReference>
<dbReference type="NCBIfam" id="NF010925">
    <property type="entry name" value="PRK14345.1"/>
    <property type="match status" value="1"/>
</dbReference>
<evidence type="ECO:0000256" key="5">
    <source>
        <dbReference type="HAMAP-Rule" id="MF_00013"/>
    </source>
</evidence>
<comment type="function">
    <text evidence="4 5 6">Catalyzes the transfer of endogenously produced octanoic acid from octanoyl-acyl-carrier-protein onto the lipoyl domains of lipoate-dependent enzymes. Lipoyl-ACP can also act as a substrate although octanoyl-ACP is likely to be the physiological substrate.</text>
</comment>
<feature type="domain" description="BPL/LPL catalytic" evidence="7">
    <location>
        <begin position="54"/>
        <end position="236"/>
    </location>
</feature>
<reference evidence="8 9" key="1">
    <citation type="journal article" date="2023" name="Environ Microbiome">
        <title>A coral-associated actinobacterium mitigates coral bleaching under heat stress.</title>
        <authorList>
            <person name="Li J."/>
            <person name="Zou Y."/>
            <person name="Li Q."/>
            <person name="Zhang J."/>
            <person name="Bourne D.G."/>
            <person name="Lyu Y."/>
            <person name="Liu C."/>
            <person name="Zhang S."/>
        </authorList>
    </citation>
    <scope>NUCLEOTIDE SEQUENCE [LARGE SCALE GENOMIC DNA]</scope>
    <source>
        <strain evidence="8 9">SCSIO 13291</strain>
    </source>
</reference>
<dbReference type="CDD" id="cd16444">
    <property type="entry name" value="LipB"/>
    <property type="match status" value="1"/>
</dbReference>
<dbReference type="EC" id="2.3.1.181" evidence="5 6"/>
<comment type="miscellaneous">
    <text evidence="5">In the reaction, the free carboxyl group of octanoic acid is attached via an amide linkage to the epsilon-amino group of a specific lysine residue of lipoyl domains of lipoate-dependent enzymes.</text>
</comment>
<keyword evidence="2 5" id="KW-0808">Transferase</keyword>
<feature type="binding site" evidence="5">
    <location>
        <begin position="164"/>
        <end position="166"/>
    </location>
    <ligand>
        <name>substrate</name>
    </ligand>
</feature>
<dbReference type="EMBL" id="CP115965">
    <property type="protein sequence ID" value="WZX00336.1"/>
    <property type="molecule type" value="Genomic_DNA"/>
</dbReference>
<evidence type="ECO:0000313" key="9">
    <source>
        <dbReference type="Proteomes" id="UP001434337"/>
    </source>
</evidence>